<dbReference type="Pfam" id="PF13413">
    <property type="entry name" value="HTH_25"/>
    <property type="match status" value="1"/>
</dbReference>
<comment type="caution">
    <text evidence="4">The sequence shown here is derived from an EMBL/GenBank/DDBJ whole genome shotgun (WGS) entry which is preliminary data.</text>
</comment>
<dbReference type="SUPFAM" id="SSF47413">
    <property type="entry name" value="lambda repressor-like DNA-binding domains"/>
    <property type="match status" value="1"/>
</dbReference>
<keyword evidence="2" id="KW-1133">Transmembrane helix</keyword>
<evidence type="ECO:0000313" key="5">
    <source>
        <dbReference type="Proteomes" id="UP000568380"/>
    </source>
</evidence>
<dbReference type="Pfam" id="PF13464">
    <property type="entry name" value="RodZ_C"/>
    <property type="match status" value="1"/>
</dbReference>
<keyword evidence="5" id="KW-1185">Reference proteome</keyword>
<dbReference type="InterPro" id="IPR001387">
    <property type="entry name" value="Cro/C1-type_HTH"/>
</dbReference>
<dbReference type="Proteomes" id="UP000568380">
    <property type="component" value="Unassembled WGS sequence"/>
</dbReference>
<evidence type="ECO:0000313" key="4">
    <source>
        <dbReference type="EMBL" id="MBB5080381.1"/>
    </source>
</evidence>
<dbReference type="CDD" id="cd00093">
    <property type="entry name" value="HTH_XRE"/>
    <property type="match status" value="1"/>
</dbReference>
<feature type="transmembrane region" description="Helical" evidence="2">
    <location>
        <begin position="105"/>
        <end position="124"/>
    </location>
</feature>
<evidence type="ECO:0000256" key="1">
    <source>
        <dbReference type="SAM" id="MobiDB-lite"/>
    </source>
</evidence>
<proteinExistence type="predicted"/>
<feature type="region of interest" description="Disordered" evidence="1">
    <location>
        <begin position="145"/>
        <end position="165"/>
    </location>
</feature>
<dbReference type="GO" id="GO:0003677">
    <property type="term" value="F:DNA binding"/>
    <property type="evidence" value="ECO:0007669"/>
    <property type="project" value="InterPro"/>
</dbReference>
<feature type="domain" description="Cytoskeleton protein RodZ-like C-terminal" evidence="3">
    <location>
        <begin position="178"/>
        <end position="246"/>
    </location>
</feature>
<dbReference type="InterPro" id="IPR010982">
    <property type="entry name" value="Lambda_DNA-bd_dom_sf"/>
</dbReference>
<dbReference type="Gene3D" id="1.10.260.40">
    <property type="entry name" value="lambda repressor-like DNA-binding domains"/>
    <property type="match status" value="1"/>
</dbReference>
<reference evidence="4 5" key="1">
    <citation type="submission" date="2020-08" db="EMBL/GenBank/DDBJ databases">
        <title>Genomic Encyclopedia of Type Strains, Phase IV (KMG-IV): sequencing the most valuable type-strain genomes for metagenomic binning, comparative biology and taxonomic classification.</title>
        <authorList>
            <person name="Goeker M."/>
        </authorList>
    </citation>
    <scope>NUCLEOTIDE SEQUENCE [LARGE SCALE GENOMIC DNA]</scope>
    <source>
        <strain evidence="4 5">DSM 45385</strain>
    </source>
</reference>
<dbReference type="EMBL" id="JACHIN010000008">
    <property type="protein sequence ID" value="MBB5080381.1"/>
    <property type="molecule type" value="Genomic_DNA"/>
</dbReference>
<dbReference type="AlphaFoldDB" id="A0A7W8EIC9"/>
<feature type="compositionally biased region" description="Pro residues" evidence="1">
    <location>
        <begin position="146"/>
        <end position="160"/>
    </location>
</feature>
<organism evidence="4 5">
    <name type="scientific">Nonomuraea endophytica</name>
    <dbReference type="NCBI Taxonomy" id="714136"/>
    <lineage>
        <taxon>Bacteria</taxon>
        <taxon>Bacillati</taxon>
        <taxon>Actinomycetota</taxon>
        <taxon>Actinomycetes</taxon>
        <taxon>Streptosporangiales</taxon>
        <taxon>Streptosporangiaceae</taxon>
        <taxon>Nonomuraea</taxon>
    </lineage>
</organism>
<dbReference type="PANTHER" id="PTHR34475">
    <property type="match status" value="1"/>
</dbReference>
<feature type="region of interest" description="Disordered" evidence="1">
    <location>
        <begin position="232"/>
        <end position="256"/>
    </location>
</feature>
<accession>A0A7W8EIC9</accession>
<sequence length="256" mass="27154">MQEQSIGSTLAAARRASGLTVGQLSATTRVREALIYAIERDDFSLCGGDFYARGHIKAIARAVGLDPEAMVHLYDEHHGGVPMPVRAATIFQADRRVKLRERRGPNWTMALGVALAIVVVFGVVRVMGGSGETRVADVTPVSAAPSVPPNTPFTEPPPAPKKAAPAVPAMKDLVVVKVEAKRSSYLNVRDAKGRKLFAGTLAAGKSSTWRAPTQMKLLFGDAGAVLLQVNGKDLGQPGGRGETVRRSFGPSAPRPR</sequence>
<gene>
    <name evidence="4" type="ORF">HNR40_005868</name>
</gene>
<dbReference type="InterPro" id="IPR025194">
    <property type="entry name" value="RodZ-like_C"/>
</dbReference>
<dbReference type="InterPro" id="IPR050400">
    <property type="entry name" value="Bact_Cytoskel_RodZ"/>
</dbReference>
<keyword evidence="2" id="KW-0472">Membrane</keyword>
<dbReference type="RefSeq" id="WP_184966815.1">
    <property type="nucleotide sequence ID" value="NZ_JACHIN010000008.1"/>
</dbReference>
<keyword evidence="2" id="KW-0812">Transmembrane</keyword>
<name>A0A7W8EIC9_9ACTN</name>
<protein>
    <recommendedName>
        <fullName evidence="3">Cytoskeleton protein RodZ-like C-terminal domain-containing protein</fullName>
    </recommendedName>
</protein>
<dbReference type="PANTHER" id="PTHR34475:SF1">
    <property type="entry name" value="CYTOSKELETON PROTEIN RODZ"/>
    <property type="match status" value="1"/>
</dbReference>
<evidence type="ECO:0000256" key="2">
    <source>
        <dbReference type="SAM" id="Phobius"/>
    </source>
</evidence>
<evidence type="ECO:0000259" key="3">
    <source>
        <dbReference type="Pfam" id="PF13464"/>
    </source>
</evidence>